<dbReference type="AlphaFoldDB" id="A5DWM3"/>
<comment type="subcellular location">
    <subcellularLocation>
        <location evidence="1">Endomembrane system</location>
        <topology evidence="1">Multi-pass membrane protein</topology>
    </subcellularLocation>
    <subcellularLocation>
        <location evidence="8">Vacuole membrane</location>
        <topology evidence="8">Multi-pass membrane protein</topology>
    </subcellularLocation>
</comment>
<evidence type="ECO:0000256" key="4">
    <source>
        <dbReference type="ARBA" id="ARBA00022692"/>
    </source>
</evidence>
<evidence type="ECO:0000256" key="7">
    <source>
        <dbReference type="ARBA" id="ARBA00023136"/>
    </source>
</evidence>
<dbReference type="EMBL" id="CH981525">
    <property type="protein sequence ID" value="EDK43581.1"/>
    <property type="molecule type" value="Genomic_DNA"/>
</dbReference>
<feature type="transmembrane region" description="Helical" evidence="8">
    <location>
        <begin position="322"/>
        <end position="342"/>
    </location>
</feature>
<dbReference type="VEuPathDB" id="FungiDB:LELG_01759"/>
<evidence type="ECO:0000313" key="9">
    <source>
        <dbReference type="EMBL" id="EDK43581.1"/>
    </source>
</evidence>
<dbReference type="GO" id="GO:0015819">
    <property type="term" value="P:lysine transport"/>
    <property type="evidence" value="ECO:0007669"/>
    <property type="project" value="EnsemblFungi"/>
</dbReference>
<evidence type="ECO:0000313" key="10">
    <source>
        <dbReference type="Proteomes" id="UP000001996"/>
    </source>
</evidence>
<dbReference type="Gene3D" id="1.20.1250.20">
    <property type="entry name" value="MFS general substrate transporter like domains"/>
    <property type="match status" value="1"/>
</dbReference>
<feature type="transmembrane region" description="Helical" evidence="8">
    <location>
        <begin position="128"/>
        <end position="147"/>
    </location>
</feature>
<dbReference type="PANTHER" id="PTHR10981">
    <property type="entry name" value="BATTENIN"/>
    <property type="match status" value="1"/>
</dbReference>
<gene>
    <name evidence="9" type="ORF">LELG_01759</name>
</gene>
<keyword evidence="7 8" id="KW-0472">Membrane</keyword>
<name>A5DWM3_LODEL</name>
<dbReference type="GO" id="GO:0005774">
    <property type="term" value="C:vacuolar membrane"/>
    <property type="evidence" value="ECO:0007669"/>
    <property type="project" value="UniProtKB-SubCell"/>
</dbReference>
<dbReference type="GeneID" id="5233787"/>
<proteinExistence type="inferred from homology"/>
<feature type="transmembrane region" description="Helical" evidence="8">
    <location>
        <begin position="348"/>
        <end position="368"/>
    </location>
</feature>
<dbReference type="OMA" id="WLCNWQV"/>
<dbReference type="PRINTS" id="PR01315">
    <property type="entry name" value="BATTENIN"/>
</dbReference>
<evidence type="ECO:0000256" key="3">
    <source>
        <dbReference type="ARBA" id="ARBA00022448"/>
    </source>
</evidence>
<dbReference type="Pfam" id="PF02487">
    <property type="entry name" value="CLN3"/>
    <property type="match status" value="1"/>
</dbReference>
<feature type="transmembrane region" description="Helical" evidence="8">
    <location>
        <begin position="159"/>
        <end position="179"/>
    </location>
</feature>
<dbReference type="InterPro" id="IPR036259">
    <property type="entry name" value="MFS_trans_sf"/>
</dbReference>
<keyword evidence="4 8" id="KW-0812">Transmembrane</keyword>
<feature type="transmembrane region" description="Helical" evidence="8">
    <location>
        <begin position="46"/>
        <end position="65"/>
    </location>
</feature>
<dbReference type="PANTHER" id="PTHR10981:SF0">
    <property type="entry name" value="BATTENIN"/>
    <property type="match status" value="1"/>
</dbReference>
<dbReference type="InParanoid" id="A5DWM3"/>
<dbReference type="GO" id="GO:0051453">
    <property type="term" value="P:regulation of intracellular pH"/>
    <property type="evidence" value="ECO:0007669"/>
    <property type="project" value="EnsemblFungi"/>
</dbReference>
<dbReference type="Proteomes" id="UP000001996">
    <property type="component" value="Unassembled WGS sequence"/>
</dbReference>
<evidence type="ECO:0000256" key="5">
    <source>
        <dbReference type="ARBA" id="ARBA00022970"/>
    </source>
</evidence>
<dbReference type="HOGENOM" id="CLU_029663_1_2_1"/>
<dbReference type="InterPro" id="IPR018460">
    <property type="entry name" value="Battenin_disease_Cln3_subgr"/>
</dbReference>
<keyword evidence="8" id="KW-0926">Vacuole</keyword>
<dbReference type="SUPFAM" id="SSF103473">
    <property type="entry name" value="MFS general substrate transporter"/>
    <property type="match status" value="1"/>
</dbReference>
<dbReference type="OrthoDB" id="5965864at2759"/>
<comment type="similarity">
    <text evidence="2 8">Belongs to the battenin family.</text>
</comment>
<dbReference type="FunCoup" id="A5DWM3">
    <property type="interactions" value="106"/>
</dbReference>
<dbReference type="GO" id="GO:0000324">
    <property type="term" value="C:fungal-type vacuole"/>
    <property type="evidence" value="ECO:0007669"/>
    <property type="project" value="EnsemblFungi"/>
</dbReference>
<dbReference type="InterPro" id="IPR003492">
    <property type="entry name" value="Battenin_disease_Cln3"/>
</dbReference>
<evidence type="ECO:0000256" key="8">
    <source>
        <dbReference type="RuleBase" id="RU361113"/>
    </source>
</evidence>
<dbReference type="GO" id="GO:1903826">
    <property type="term" value="P:L-arginine transmembrane transport"/>
    <property type="evidence" value="ECO:0007669"/>
    <property type="project" value="EnsemblFungi"/>
</dbReference>
<keyword evidence="3" id="KW-0813">Transport</keyword>
<keyword evidence="5" id="KW-0029">Amino-acid transport</keyword>
<dbReference type="STRING" id="379508.A5DWM3"/>
<dbReference type="KEGG" id="lel:PVL30_001735"/>
<feature type="transmembrane region" description="Helical" evidence="8">
    <location>
        <begin position="77"/>
        <end position="108"/>
    </location>
</feature>
<reference evidence="9 10" key="1">
    <citation type="journal article" date="2009" name="Nature">
        <title>Evolution of pathogenicity and sexual reproduction in eight Candida genomes.</title>
        <authorList>
            <person name="Butler G."/>
            <person name="Rasmussen M.D."/>
            <person name="Lin M.F."/>
            <person name="Santos M.A."/>
            <person name="Sakthikumar S."/>
            <person name="Munro C.A."/>
            <person name="Rheinbay E."/>
            <person name="Grabherr M."/>
            <person name="Forche A."/>
            <person name="Reedy J.L."/>
            <person name="Agrafioti I."/>
            <person name="Arnaud M.B."/>
            <person name="Bates S."/>
            <person name="Brown A.J."/>
            <person name="Brunke S."/>
            <person name="Costanzo M.C."/>
            <person name="Fitzpatrick D.A."/>
            <person name="de Groot P.W."/>
            <person name="Harris D."/>
            <person name="Hoyer L.L."/>
            <person name="Hube B."/>
            <person name="Klis F.M."/>
            <person name="Kodira C."/>
            <person name="Lennard N."/>
            <person name="Logue M.E."/>
            <person name="Martin R."/>
            <person name="Neiman A.M."/>
            <person name="Nikolaou E."/>
            <person name="Quail M.A."/>
            <person name="Quinn J."/>
            <person name="Santos M.C."/>
            <person name="Schmitzberger F.F."/>
            <person name="Sherlock G."/>
            <person name="Shah P."/>
            <person name="Silverstein K.A."/>
            <person name="Skrzypek M.S."/>
            <person name="Soll D."/>
            <person name="Staggs R."/>
            <person name="Stansfield I."/>
            <person name="Stumpf M.P."/>
            <person name="Sudbery P.E."/>
            <person name="Srikantha T."/>
            <person name="Zeng Q."/>
            <person name="Berman J."/>
            <person name="Berriman M."/>
            <person name="Heitman J."/>
            <person name="Gow N.A."/>
            <person name="Lorenz M.C."/>
            <person name="Birren B.W."/>
            <person name="Kellis M."/>
            <person name="Cuomo C.A."/>
        </authorList>
    </citation>
    <scope>NUCLEOTIDE SEQUENCE [LARGE SCALE GENOMIC DNA]</scope>
    <source>
        <strain evidence="10">ATCC 11503 / BCRC 21390 / CBS 2605 / JCM 1781 / NBRC 1676 / NRRL YB-4239</strain>
    </source>
</reference>
<dbReference type="PIRSF" id="PIRSF015974">
    <property type="entry name" value="CLN3_BTN1"/>
    <property type="match status" value="1"/>
</dbReference>
<sequence>MIIDFINTRKIFISFFTFGLLNNILYVIILSAAIDLVGSATPKATVLLADVVPSFAFKLTAPFFIHMISYRTRIWSLVCLSSGGMLLISLSSPLAIAVKILGIMLASFSSGMGEVSFLQLTHYYGEEAIGGFSSGTGGAGLFGSFLFMLMTNILGMPAWLVLLVFAMTPAGFILTYFTFLPQPDSDQYQELQSSIDDFENDGTEIRAGEAGTEYDVAQAALDLQSNDLKFSSATSLMSHITYTFERIKPLIIPFMVPLTTVYFSEYVINQGISPTLLFPLETLPHWLFSSYRDIYVVYGFLYQLGVLISRSSATFGIRIRRLYLLSLLQGINVMITILQSLYDLPFYSIWPLLMLILYEGLLGGFAYVNTFISVGEQVPRAQREFSMGSVSISDSLGIVLAGLVNWWLETKLCNLQVDRGRDWCLKGGSV</sequence>
<keyword evidence="6 8" id="KW-1133">Transmembrane helix</keyword>
<evidence type="ECO:0000256" key="1">
    <source>
        <dbReference type="ARBA" id="ARBA00004127"/>
    </source>
</evidence>
<evidence type="ECO:0000256" key="6">
    <source>
        <dbReference type="ARBA" id="ARBA00022989"/>
    </source>
</evidence>
<dbReference type="GO" id="GO:0012505">
    <property type="term" value="C:endomembrane system"/>
    <property type="evidence" value="ECO:0007669"/>
    <property type="project" value="UniProtKB-SubCell"/>
</dbReference>
<organism evidence="9 10">
    <name type="scientific">Lodderomyces elongisporus (strain ATCC 11503 / CBS 2605 / JCM 1781 / NBRC 1676 / NRRL YB-4239)</name>
    <name type="common">Yeast</name>
    <name type="synonym">Saccharomyces elongisporus</name>
    <dbReference type="NCBI Taxonomy" id="379508"/>
    <lineage>
        <taxon>Eukaryota</taxon>
        <taxon>Fungi</taxon>
        <taxon>Dikarya</taxon>
        <taxon>Ascomycota</taxon>
        <taxon>Saccharomycotina</taxon>
        <taxon>Pichiomycetes</taxon>
        <taxon>Debaryomycetaceae</taxon>
        <taxon>Candida/Lodderomyces clade</taxon>
        <taxon>Lodderomyces</taxon>
    </lineage>
</organism>
<evidence type="ECO:0000256" key="2">
    <source>
        <dbReference type="ARBA" id="ARBA00007467"/>
    </source>
</evidence>
<accession>A5DWM3</accession>
<feature type="transmembrane region" description="Helical" evidence="8">
    <location>
        <begin position="12"/>
        <end position="34"/>
    </location>
</feature>
<keyword evidence="10" id="KW-1185">Reference proteome</keyword>
<protein>
    <recommendedName>
        <fullName evidence="8">Protein BTN</fullName>
    </recommendedName>
</protein>
<dbReference type="eggNOG" id="KOG3880">
    <property type="taxonomic scope" value="Eukaryota"/>
</dbReference>
<feature type="transmembrane region" description="Helical" evidence="8">
    <location>
        <begin position="294"/>
        <end position="310"/>
    </location>
</feature>